<name>A0A0F8Y3C3_9ZZZZ</name>
<dbReference type="AlphaFoldDB" id="A0A0F8Y3C3"/>
<dbReference type="GO" id="GO:0015562">
    <property type="term" value="F:efflux transmembrane transporter activity"/>
    <property type="evidence" value="ECO:0007669"/>
    <property type="project" value="InterPro"/>
</dbReference>
<feature type="non-terminal residue" evidence="1">
    <location>
        <position position="175"/>
    </location>
</feature>
<dbReference type="InterPro" id="IPR010131">
    <property type="entry name" value="MdtP/NodT-like"/>
</dbReference>
<comment type="caution">
    <text evidence="1">The sequence shown here is derived from an EMBL/GenBank/DDBJ whole genome shotgun (WGS) entry which is preliminary data.</text>
</comment>
<dbReference type="SUPFAM" id="SSF56954">
    <property type="entry name" value="Outer membrane efflux proteins (OEP)"/>
    <property type="match status" value="1"/>
</dbReference>
<evidence type="ECO:0000313" key="1">
    <source>
        <dbReference type="EMBL" id="KKK48724.1"/>
    </source>
</evidence>
<protein>
    <recommendedName>
        <fullName evidence="2">RND transporter</fullName>
    </recommendedName>
</protein>
<dbReference type="Pfam" id="PF02321">
    <property type="entry name" value="OEP"/>
    <property type="match status" value="1"/>
</dbReference>
<organism evidence="1">
    <name type="scientific">marine sediment metagenome</name>
    <dbReference type="NCBI Taxonomy" id="412755"/>
    <lineage>
        <taxon>unclassified sequences</taxon>
        <taxon>metagenomes</taxon>
        <taxon>ecological metagenomes</taxon>
    </lineage>
</organism>
<dbReference type="EMBL" id="LAZR01068921">
    <property type="protein sequence ID" value="KKK48724.1"/>
    <property type="molecule type" value="Genomic_DNA"/>
</dbReference>
<dbReference type="Gene3D" id="1.20.1600.10">
    <property type="entry name" value="Outer membrane efflux proteins (OEP)"/>
    <property type="match status" value="1"/>
</dbReference>
<sequence length="175" mass="19956">MNNMLILKSRKHRSWWLSALLILLLYSCVPTKEIRKANASLPNNFQNEVVKDSINSAAMNWKQFFADPNLQALIDTALVNNQEFNIAMQQVAMARNEIRARKGEYLPFVNLQAGAELEKVGRYTSQGANDANTDIKPEVEFPEPLPNYKAGLFASWELDVWKKLRNSKKAAVMEK</sequence>
<proteinExistence type="predicted"/>
<dbReference type="InterPro" id="IPR003423">
    <property type="entry name" value="OMP_efflux"/>
</dbReference>
<evidence type="ECO:0008006" key="2">
    <source>
        <dbReference type="Google" id="ProtNLM"/>
    </source>
</evidence>
<dbReference type="PANTHER" id="PTHR30203">
    <property type="entry name" value="OUTER MEMBRANE CATION EFFLUX PROTEIN"/>
    <property type="match status" value="1"/>
</dbReference>
<dbReference type="PANTHER" id="PTHR30203:SF30">
    <property type="entry name" value="OUTER MEMBRANE PROTEIN-RELATED"/>
    <property type="match status" value="1"/>
</dbReference>
<gene>
    <name evidence="1" type="ORF">LCGC14_3142260</name>
</gene>
<reference evidence="1" key="1">
    <citation type="journal article" date="2015" name="Nature">
        <title>Complex archaea that bridge the gap between prokaryotes and eukaryotes.</title>
        <authorList>
            <person name="Spang A."/>
            <person name="Saw J.H."/>
            <person name="Jorgensen S.L."/>
            <person name="Zaremba-Niedzwiedzka K."/>
            <person name="Martijn J."/>
            <person name="Lind A.E."/>
            <person name="van Eijk R."/>
            <person name="Schleper C."/>
            <person name="Guy L."/>
            <person name="Ettema T.J."/>
        </authorList>
    </citation>
    <scope>NUCLEOTIDE SEQUENCE</scope>
</reference>
<accession>A0A0F8Y3C3</accession>